<keyword evidence="2" id="KW-0805">Transcription regulation</keyword>
<dbReference type="InterPro" id="IPR005119">
    <property type="entry name" value="LysR_subst-bd"/>
</dbReference>
<dbReference type="RefSeq" id="WP_215505275.1">
    <property type="nucleotide sequence ID" value="NZ_CP076362.1"/>
</dbReference>
<evidence type="ECO:0000256" key="1">
    <source>
        <dbReference type="ARBA" id="ARBA00009437"/>
    </source>
</evidence>
<keyword evidence="6" id="KW-0614">Plasmid</keyword>
<dbReference type="PROSITE" id="PS50931">
    <property type="entry name" value="HTH_LYSR"/>
    <property type="match status" value="1"/>
</dbReference>
<keyword evidence="4" id="KW-0804">Transcription</keyword>
<dbReference type="PANTHER" id="PTHR30537">
    <property type="entry name" value="HTH-TYPE TRANSCRIPTIONAL REGULATOR"/>
    <property type="match status" value="1"/>
</dbReference>
<evidence type="ECO:0000256" key="2">
    <source>
        <dbReference type="ARBA" id="ARBA00023015"/>
    </source>
</evidence>
<dbReference type="KEGG" id="gfu:KM031_17195"/>
<dbReference type="SUPFAM" id="SSF46785">
    <property type="entry name" value="Winged helix' DNA-binding domain"/>
    <property type="match status" value="1"/>
</dbReference>
<evidence type="ECO:0000256" key="3">
    <source>
        <dbReference type="ARBA" id="ARBA00023125"/>
    </source>
</evidence>
<sequence length="305" mass="33669">MAYQPIRLPSMTGLRVLLAIAERGSTTAAAESINLSQSAVSKQLLSLETLLGGPVFTRLPTGMVPTELGQIYIEHARIAVKAMEDAALRALRLGADPKTLRLQVLPIFGDRWLLPRFADFAQRHPDIDLQFTTFVSETQFEPPDGVFRYGQGQFPGEDAIYLLGRDVILACTPGYEAKLGGPERLEDFAQGTMLEHPQTPLHWSTLAAAYGLPELEPRHRMRFGYYTMVIRAALSGQGMALIPRKLIEEELLSGALVNPGGIGFLASHGYWFCVNNSLPKRAALRIFQDWLQTTVAAAPEQRRAP</sequence>
<proteinExistence type="inferred from homology"/>
<dbReference type="InterPro" id="IPR036388">
    <property type="entry name" value="WH-like_DNA-bd_sf"/>
</dbReference>
<comment type="similarity">
    <text evidence="1">Belongs to the LysR transcriptional regulatory family.</text>
</comment>
<evidence type="ECO:0000256" key="4">
    <source>
        <dbReference type="ARBA" id="ARBA00023163"/>
    </source>
</evidence>
<dbReference type="Gene3D" id="3.40.190.10">
    <property type="entry name" value="Periplasmic binding protein-like II"/>
    <property type="match status" value="2"/>
</dbReference>
<dbReference type="InterPro" id="IPR000847">
    <property type="entry name" value="LysR_HTH_N"/>
</dbReference>
<keyword evidence="7" id="KW-1185">Reference proteome</keyword>
<dbReference type="AlphaFoldDB" id="A0A975S3P4"/>
<reference evidence="6" key="1">
    <citation type="submission" date="2021-06" db="EMBL/GenBank/DDBJ databases">
        <authorList>
            <person name="Lee C.-S."/>
            <person name="Jin L."/>
        </authorList>
    </citation>
    <scope>NUCLEOTIDE SEQUENCE</scope>
    <source>
        <strain evidence="6">Con5</strain>
        <plasmid evidence="6">p1</plasmid>
    </source>
</reference>
<name>A0A975S3P4_9RHOB</name>
<dbReference type="GO" id="GO:0006351">
    <property type="term" value="P:DNA-templated transcription"/>
    <property type="evidence" value="ECO:0007669"/>
    <property type="project" value="TreeGrafter"/>
</dbReference>
<feature type="domain" description="HTH lysR-type" evidence="5">
    <location>
        <begin position="9"/>
        <end position="66"/>
    </location>
</feature>
<protein>
    <submittedName>
        <fullName evidence="6">LysR family transcriptional regulator</fullName>
    </submittedName>
</protein>
<accession>A0A975S3P4</accession>
<dbReference type="InterPro" id="IPR036390">
    <property type="entry name" value="WH_DNA-bd_sf"/>
</dbReference>
<evidence type="ECO:0000313" key="6">
    <source>
        <dbReference type="EMBL" id="QWK92435.1"/>
    </source>
</evidence>
<gene>
    <name evidence="6" type="ORF">KM031_17195</name>
</gene>
<dbReference type="Proteomes" id="UP000679352">
    <property type="component" value="Plasmid p1"/>
</dbReference>
<dbReference type="Pfam" id="PF00126">
    <property type="entry name" value="HTH_1"/>
    <property type="match status" value="1"/>
</dbReference>
<dbReference type="InterPro" id="IPR058163">
    <property type="entry name" value="LysR-type_TF_proteobact-type"/>
</dbReference>
<geneLocation type="plasmid" evidence="6 7">
    <name>p1</name>
</geneLocation>
<evidence type="ECO:0000313" key="7">
    <source>
        <dbReference type="Proteomes" id="UP000679352"/>
    </source>
</evidence>
<dbReference type="Pfam" id="PF03466">
    <property type="entry name" value="LysR_substrate"/>
    <property type="match status" value="1"/>
</dbReference>
<dbReference type="Gene3D" id="1.10.10.10">
    <property type="entry name" value="Winged helix-like DNA-binding domain superfamily/Winged helix DNA-binding domain"/>
    <property type="match status" value="1"/>
</dbReference>
<dbReference type="SUPFAM" id="SSF53850">
    <property type="entry name" value="Periplasmic binding protein-like II"/>
    <property type="match status" value="1"/>
</dbReference>
<dbReference type="EMBL" id="CP076362">
    <property type="protein sequence ID" value="QWK92435.1"/>
    <property type="molecule type" value="Genomic_DNA"/>
</dbReference>
<keyword evidence="3" id="KW-0238">DNA-binding</keyword>
<dbReference type="PRINTS" id="PR00039">
    <property type="entry name" value="HTHLYSR"/>
</dbReference>
<dbReference type="CDD" id="cd08432">
    <property type="entry name" value="PBP2_GcdR_TrpI_HvrB_AmpR_like"/>
    <property type="match status" value="1"/>
</dbReference>
<organism evidence="6 7">
    <name type="scientific">Gemmobacter fulvus</name>
    <dbReference type="NCBI Taxonomy" id="2840474"/>
    <lineage>
        <taxon>Bacteria</taxon>
        <taxon>Pseudomonadati</taxon>
        <taxon>Pseudomonadota</taxon>
        <taxon>Alphaproteobacteria</taxon>
        <taxon>Rhodobacterales</taxon>
        <taxon>Paracoccaceae</taxon>
        <taxon>Gemmobacter</taxon>
    </lineage>
</organism>
<dbReference type="GO" id="GO:0043565">
    <property type="term" value="F:sequence-specific DNA binding"/>
    <property type="evidence" value="ECO:0007669"/>
    <property type="project" value="TreeGrafter"/>
</dbReference>
<dbReference type="PANTHER" id="PTHR30537:SF74">
    <property type="entry name" value="HTH-TYPE TRANSCRIPTIONAL REGULATOR TRPI"/>
    <property type="match status" value="1"/>
</dbReference>
<dbReference type="GO" id="GO:0003700">
    <property type="term" value="F:DNA-binding transcription factor activity"/>
    <property type="evidence" value="ECO:0007669"/>
    <property type="project" value="InterPro"/>
</dbReference>
<evidence type="ECO:0000259" key="5">
    <source>
        <dbReference type="PROSITE" id="PS50931"/>
    </source>
</evidence>